<reference evidence="1 2" key="1">
    <citation type="submission" date="2023-07" db="EMBL/GenBank/DDBJ databases">
        <title>Genomic Encyclopedia of Type Strains, Phase IV (KMG-IV): sequencing the most valuable type-strain genomes for metagenomic binning, comparative biology and taxonomic classification.</title>
        <authorList>
            <person name="Goeker M."/>
        </authorList>
    </citation>
    <scope>NUCLEOTIDE SEQUENCE [LARGE SCALE GENOMIC DNA]</scope>
    <source>
        <strain evidence="1 2">DSM 23948</strain>
    </source>
</reference>
<proteinExistence type="predicted"/>
<evidence type="ECO:0000313" key="1">
    <source>
        <dbReference type="EMBL" id="MDQ0155134.1"/>
    </source>
</evidence>
<comment type="caution">
    <text evidence="1">The sequence shown here is derived from an EMBL/GenBank/DDBJ whole genome shotgun (WGS) entry which is preliminary data.</text>
</comment>
<sequence length="174" mass="20136">MFDPTAFDNMKVVLEGALYDRDLAGEIAILDRNDVVNIAKLTRSYSINFAETRESKVYCTLILDAKLENLASELLRTQLNGPLAGAHLAIVFHMKHENKREIYKEIDHQLRNIWGVERHISQRISHDPTDNLRWVSNEITIEFNRLILEEQMDDLIVMLDYITETLAKLNSLLV</sequence>
<accession>A0ABT9V2H0</accession>
<dbReference type="EMBL" id="JAUSTU010000005">
    <property type="protein sequence ID" value="MDQ0155134.1"/>
    <property type="molecule type" value="Genomic_DNA"/>
</dbReference>
<protein>
    <recommendedName>
        <fullName evidence="3">Group-specific protein</fullName>
    </recommendedName>
</protein>
<keyword evidence="2" id="KW-1185">Reference proteome</keyword>
<dbReference type="RefSeq" id="WP_307149706.1">
    <property type="nucleotide sequence ID" value="NZ_JAUSTU010000005.1"/>
</dbReference>
<evidence type="ECO:0008006" key="3">
    <source>
        <dbReference type="Google" id="ProtNLM"/>
    </source>
</evidence>
<name>A0ABT9V2H0_9BACL</name>
<dbReference type="Proteomes" id="UP001231362">
    <property type="component" value="Unassembled WGS sequence"/>
</dbReference>
<gene>
    <name evidence="1" type="ORF">J2S07_001438</name>
</gene>
<evidence type="ECO:0000313" key="2">
    <source>
        <dbReference type="Proteomes" id="UP001231362"/>
    </source>
</evidence>
<organism evidence="1 2">
    <name type="scientific">Anoxybacillus andreesenii</name>
    <dbReference type="NCBI Taxonomy" id="1325932"/>
    <lineage>
        <taxon>Bacteria</taxon>
        <taxon>Bacillati</taxon>
        <taxon>Bacillota</taxon>
        <taxon>Bacilli</taxon>
        <taxon>Bacillales</taxon>
        <taxon>Anoxybacillaceae</taxon>
        <taxon>Anoxybacillus</taxon>
    </lineage>
</organism>